<keyword evidence="3" id="KW-1185">Reference proteome</keyword>
<keyword evidence="1" id="KW-0732">Signal</keyword>
<dbReference type="Proteomes" id="UP001595926">
    <property type="component" value="Unassembled WGS sequence"/>
</dbReference>
<evidence type="ECO:0000313" key="2">
    <source>
        <dbReference type="EMBL" id="MFC4892863.1"/>
    </source>
</evidence>
<evidence type="ECO:0000256" key="1">
    <source>
        <dbReference type="SAM" id="SignalP"/>
    </source>
</evidence>
<feature type="signal peptide" evidence="1">
    <location>
        <begin position="1"/>
        <end position="19"/>
    </location>
</feature>
<reference evidence="3" key="1">
    <citation type="journal article" date="2019" name="Int. J. Syst. Evol. Microbiol.">
        <title>The Global Catalogue of Microorganisms (GCM) 10K type strain sequencing project: providing services to taxonomists for standard genome sequencing and annotation.</title>
        <authorList>
            <consortium name="The Broad Institute Genomics Platform"/>
            <consortium name="The Broad Institute Genome Sequencing Center for Infectious Disease"/>
            <person name="Wu L."/>
            <person name="Ma J."/>
        </authorList>
    </citation>
    <scope>NUCLEOTIDE SEQUENCE [LARGE SCALE GENOMIC DNA]</scope>
    <source>
        <strain evidence="3">CGMCC 1.13718</strain>
    </source>
</reference>
<name>A0ABV9TDY8_9GAMM</name>
<sequence>MRKIIFLLFTIFFLTSAFSETKELSCPTFKSGALCLSEKPFCGDTCSNTPFCRTNCWPTEHGSAWSGGGVDSQTKQLYCEEATYANCHFSGPPYPTGSNLDNPSLPCKVSEDGKTANCRCKVFKGHNYVNIDGIMNLGVYYETVKVCGEDGSKCKNLSTCLPDGSGKCEGVEAPVCKYIAAQNSKDDDVSFIPGADLISTYGFGMNEAYAAAGPKGGTQCNNIDVAGCMAQPCKYEEGSDNKYAICSCPITKGASLNLHQKGASCDIPKGYVWE</sequence>
<proteinExistence type="predicted"/>
<dbReference type="RefSeq" id="WP_119331128.1">
    <property type="nucleotide sequence ID" value="NZ_JBHSJH010000003.1"/>
</dbReference>
<feature type="chain" id="PRO_5047028681" evidence="1">
    <location>
        <begin position="20"/>
        <end position="274"/>
    </location>
</feature>
<comment type="caution">
    <text evidence="2">The sequence shown here is derived from an EMBL/GenBank/DDBJ whole genome shotgun (WGS) entry which is preliminary data.</text>
</comment>
<protein>
    <submittedName>
        <fullName evidence="2">Uncharacterized protein</fullName>
    </submittedName>
</protein>
<accession>A0ABV9TDY8</accession>
<organism evidence="2 3">
    <name type="scientific">Pseudofrancisella aestuarii</name>
    <dbReference type="NCBI Taxonomy" id="2670347"/>
    <lineage>
        <taxon>Bacteria</taxon>
        <taxon>Pseudomonadati</taxon>
        <taxon>Pseudomonadota</taxon>
        <taxon>Gammaproteobacteria</taxon>
        <taxon>Thiotrichales</taxon>
        <taxon>Francisellaceae</taxon>
        <taxon>Pseudofrancisella</taxon>
    </lineage>
</organism>
<dbReference type="EMBL" id="JBHSJH010000003">
    <property type="protein sequence ID" value="MFC4892863.1"/>
    <property type="molecule type" value="Genomic_DNA"/>
</dbReference>
<evidence type="ECO:0000313" key="3">
    <source>
        <dbReference type="Proteomes" id="UP001595926"/>
    </source>
</evidence>
<gene>
    <name evidence="2" type="ORF">ACFPDQ_07345</name>
</gene>